<reference evidence="3 4" key="1">
    <citation type="submission" date="2017-07" db="EMBL/GenBank/DDBJ databases">
        <authorList>
            <person name="Sun Z.S."/>
            <person name="Albrecht U."/>
            <person name="Echele G."/>
            <person name="Lee C.C."/>
        </authorList>
    </citation>
    <scope>NUCLEOTIDE SEQUENCE [LARGE SCALE GENOMIC DNA]</scope>
    <source>
        <strain evidence="3 4">P16-029</strain>
    </source>
</reference>
<dbReference type="PROSITE" id="PS51257">
    <property type="entry name" value="PROKAR_LIPOPROTEIN"/>
    <property type="match status" value="1"/>
</dbReference>
<dbReference type="Proteomes" id="UP000259211">
    <property type="component" value="Unassembled WGS sequence"/>
</dbReference>
<dbReference type="STRING" id="33010.BFS79_04275"/>
<feature type="region of interest" description="Disordered" evidence="1">
    <location>
        <begin position="22"/>
        <end position="73"/>
    </location>
</feature>
<accession>A0A1B3PYN9</accession>
<organism evidence="3 4">
    <name type="scientific">Cutibacterium avidum</name>
    <dbReference type="NCBI Taxonomy" id="33010"/>
    <lineage>
        <taxon>Bacteria</taxon>
        <taxon>Bacillati</taxon>
        <taxon>Actinomycetota</taxon>
        <taxon>Actinomycetes</taxon>
        <taxon>Propionibacteriales</taxon>
        <taxon>Propionibacteriaceae</taxon>
        <taxon>Cutibacterium</taxon>
    </lineage>
</organism>
<gene>
    <name evidence="3" type="ORF">CHT91_03195</name>
</gene>
<evidence type="ECO:0000313" key="3">
    <source>
        <dbReference type="EMBL" id="RFT45839.1"/>
    </source>
</evidence>
<keyword evidence="2" id="KW-0732">Signal</keyword>
<proteinExistence type="predicted"/>
<comment type="caution">
    <text evidence="3">The sequence shown here is derived from an EMBL/GenBank/DDBJ whole genome shotgun (WGS) entry which is preliminary data.</text>
</comment>
<evidence type="ECO:0000313" key="4">
    <source>
        <dbReference type="Proteomes" id="UP000259211"/>
    </source>
</evidence>
<name>A0A1B3PYN9_9ACTN</name>
<dbReference type="OrthoDB" id="3712291at2"/>
<feature type="chain" id="PRO_5043512084" evidence="2">
    <location>
        <begin position="20"/>
        <end position="182"/>
    </location>
</feature>
<dbReference type="EMBL" id="NOWI01000003">
    <property type="protein sequence ID" value="RFT45839.1"/>
    <property type="molecule type" value="Genomic_DNA"/>
</dbReference>
<sequence length="182" mass="19176">MRRTLTTMLVAVVTMSALTGCKGSDNDPAGLTEVSDVPEAPASTVSPISSGRKPTPEEINPNADAAATPRRGGMNRYLPGLTGIVSDRVVTGNTSQAITVKAGTVTDYYFLCDTTDAQITVTENDDSAKSTSCHEGYAHLSYGKRTQNEKIDLLIEAPADVTYEFVITENPLTATTTSDGAP</sequence>
<evidence type="ECO:0000256" key="1">
    <source>
        <dbReference type="SAM" id="MobiDB-lite"/>
    </source>
</evidence>
<protein>
    <submittedName>
        <fullName evidence="3">Uncharacterized protein</fullName>
    </submittedName>
</protein>
<evidence type="ECO:0000256" key="2">
    <source>
        <dbReference type="SAM" id="SignalP"/>
    </source>
</evidence>
<dbReference type="RefSeq" id="WP_069101761.1">
    <property type="nucleotide sequence ID" value="NZ_CP016954.1"/>
</dbReference>
<feature type="signal peptide" evidence="2">
    <location>
        <begin position="1"/>
        <end position="19"/>
    </location>
</feature>
<dbReference type="AlphaFoldDB" id="A0A1B3PYN9"/>